<feature type="transmembrane region" description="Helical" evidence="8">
    <location>
        <begin position="254"/>
        <end position="275"/>
    </location>
</feature>
<dbReference type="SFLD" id="SFLDS00003">
    <property type="entry name" value="Haloacid_Dehalogenase"/>
    <property type="match status" value="1"/>
</dbReference>
<feature type="compositionally biased region" description="Basic and acidic residues" evidence="9">
    <location>
        <begin position="8"/>
        <end position="22"/>
    </location>
</feature>
<feature type="compositionally biased region" description="Basic residues" evidence="9">
    <location>
        <begin position="711"/>
        <end position="747"/>
    </location>
</feature>
<feature type="transmembrane region" description="Helical" evidence="8">
    <location>
        <begin position="31"/>
        <end position="49"/>
    </location>
</feature>
<dbReference type="Proteomes" id="UP000255082">
    <property type="component" value="Unassembled WGS sequence"/>
</dbReference>
<evidence type="ECO:0000256" key="2">
    <source>
        <dbReference type="ARBA" id="ARBA00006024"/>
    </source>
</evidence>
<evidence type="ECO:0000256" key="4">
    <source>
        <dbReference type="ARBA" id="ARBA00022723"/>
    </source>
</evidence>
<dbReference type="InterPro" id="IPR059000">
    <property type="entry name" value="ATPase_P-type_domA"/>
</dbReference>
<evidence type="ECO:0000256" key="1">
    <source>
        <dbReference type="ARBA" id="ARBA00004651"/>
    </source>
</evidence>
<dbReference type="InterPro" id="IPR027256">
    <property type="entry name" value="P-typ_ATPase_IB"/>
</dbReference>
<dbReference type="SUPFAM" id="SSF81665">
    <property type="entry name" value="Calcium ATPase, transmembrane domain M"/>
    <property type="match status" value="1"/>
</dbReference>
<feature type="region of interest" description="Disordered" evidence="9">
    <location>
        <begin position="798"/>
        <end position="830"/>
    </location>
</feature>
<dbReference type="Gene3D" id="2.70.150.10">
    <property type="entry name" value="Calcium-transporting ATPase, cytoplasmic transduction domain A"/>
    <property type="match status" value="1"/>
</dbReference>
<proteinExistence type="inferred from homology"/>
<feature type="transmembrane region" description="Helical" evidence="8">
    <location>
        <begin position="55"/>
        <end position="73"/>
    </location>
</feature>
<dbReference type="PANTHER" id="PTHR48085:SF5">
    <property type="entry name" value="CADMIUM_ZINC-TRANSPORTING ATPASE HMA4-RELATED"/>
    <property type="match status" value="1"/>
</dbReference>
<keyword evidence="3 8" id="KW-0812">Transmembrane</keyword>
<dbReference type="Gene3D" id="3.40.1110.10">
    <property type="entry name" value="Calcium-transporting ATPase, cytoplasmic domain N"/>
    <property type="match status" value="1"/>
</dbReference>
<feature type="compositionally biased region" description="Basic residues" evidence="9">
    <location>
        <begin position="759"/>
        <end position="778"/>
    </location>
</feature>
<evidence type="ECO:0000313" key="12">
    <source>
        <dbReference type="Proteomes" id="UP000255082"/>
    </source>
</evidence>
<name>A0A379X5E1_9NOCA</name>
<evidence type="ECO:0000313" key="11">
    <source>
        <dbReference type="EMBL" id="SUH71834.1"/>
    </source>
</evidence>
<protein>
    <submittedName>
        <fullName evidence="11">Probable cadmium-transporting ATPase</fullName>
        <ecNumber evidence="11">3.6.3.3</ecNumber>
    </submittedName>
</protein>
<gene>
    <name evidence="11" type="primary">cadA_2</name>
    <name evidence="11" type="ORF">NCTC13184_07291</name>
</gene>
<dbReference type="InterPro" id="IPR036412">
    <property type="entry name" value="HAD-like_sf"/>
</dbReference>
<organism evidence="11 12">
    <name type="scientific">Nocardia africana</name>
    <dbReference type="NCBI Taxonomy" id="134964"/>
    <lineage>
        <taxon>Bacteria</taxon>
        <taxon>Bacillati</taxon>
        <taxon>Actinomycetota</taxon>
        <taxon>Actinomycetes</taxon>
        <taxon>Mycobacteriales</taxon>
        <taxon>Nocardiaceae</taxon>
        <taxon>Nocardia</taxon>
    </lineage>
</organism>
<feature type="transmembrane region" description="Helical" evidence="8">
    <location>
        <begin position="586"/>
        <end position="613"/>
    </location>
</feature>
<dbReference type="PROSITE" id="PS00154">
    <property type="entry name" value="ATPASE_E1_E2"/>
    <property type="match status" value="1"/>
</dbReference>
<dbReference type="InterPro" id="IPR023214">
    <property type="entry name" value="HAD_sf"/>
</dbReference>
<dbReference type="NCBIfam" id="TIGR01525">
    <property type="entry name" value="ATPase-IB_hvy"/>
    <property type="match status" value="1"/>
</dbReference>
<dbReference type="FunFam" id="2.70.150.10:FF:000002">
    <property type="entry name" value="Copper-transporting ATPase 1, putative"/>
    <property type="match status" value="1"/>
</dbReference>
<accession>A0A379X5E1</accession>
<dbReference type="InterPro" id="IPR023298">
    <property type="entry name" value="ATPase_P-typ_TM_dom_sf"/>
</dbReference>
<dbReference type="SUPFAM" id="SSF56784">
    <property type="entry name" value="HAD-like"/>
    <property type="match status" value="1"/>
</dbReference>
<keyword evidence="6 8" id="KW-1133">Transmembrane helix</keyword>
<dbReference type="GO" id="GO:0046872">
    <property type="term" value="F:metal ion binding"/>
    <property type="evidence" value="ECO:0007669"/>
    <property type="project" value="UniProtKB-KW"/>
</dbReference>
<feature type="region of interest" description="Disordered" evidence="9">
    <location>
        <begin position="634"/>
        <end position="778"/>
    </location>
</feature>
<keyword evidence="7 8" id="KW-0472">Membrane</keyword>
<sequence length="830" mass="87447">MSDACGCGHDEPATGDGEQREPEKLWEVGELRWAAVSGVFLVAAWITSWTGGPDIAVRVLEWVALLAGAYTFVPSTVKRLVQGKIGVGTLMTIAAIGAVTLGEVGEAAMLAFLFSISEGLEEYSIARTRHGLRALLSLAPDTATVLRDGTETVVAPTDLRVGDRMIVKPGERVATDGIIRTGRTALDTSAITGESVPVEAGPGGEVFAGSINGAGVLEVEVTTTAEDNSLARIVAIVEAEQSRKGAGQRLADRIATPLVPGIMVAAALIAGIGALAGDPVVWIDRALVVLVAASPCALAIAIPVTVVAAIGAASKLGVLIKGGAALEALGAIRGVALDKTGTLTANRPAVIDVATIDGVTREQVLAVAAALEARSEHPLAAAILAAVDHADPATEVEAVTGAGLTGHLDGRRVRLGRPGWLDTGVLAADVARMQEAGATAVLVEDDGRVIGAIAVRDELRPEAAEVIARLHADGFHVAMLTGDNDATATALANDVGIDDVYAELRPEDKARLVEKLRGQRRTAMVGDGVNDAPALATADLGIAMGAMGTDVAIETADIALMGEDLRHLPQAFGHARRARRIMFQNVGLSLGLITILIPLALFGILGLAAVVAVHELAEIVVIANGVRAGRTAPLAPAPAGRWHRCRRPRQRGPRHEDYRSRLGRASPSRGGRCRGGAGRARSGAESLGRARPDRGPHRGAARGRAAAGPQPRHRVQPRRHAARRRVAHRHRGDHHRHHGAHLAGHRARVLDGVAAAGGHPRRRDRQLRRPCRRRRGHRLPAHRLVAHLQPRRHLHHLWCPRPGRARPAPGPHRGERRQPNRVRRPVVSRL</sequence>
<dbReference type="EC" id="3.6.3.3" evidence="11"/>
<dbReference type="InterPro" id="IPR044492">
    <property type="entry name" value="P_typ_ATPase_HD_dom"/>
</dbReference>
<dbReference type="SFLD" id="SFLDF00027">
    <property type="entry name" value="p-type_atpase"/>
    <property type="match status" value="1"/>
</dbReference>
<dbReference type="GO" id="GO:0019829">
    <property type="term" value="F:ATPase-coupled monoatomic cation transmembrane transporter activity"/>
    <property type="evidence" value="ECO:0007669"/>
    <property type="project" value="InterPro"/>
</dbReference>
<dbReference type="AlphaFoldDB" id="A0A379X5E1"/>
<dbReference type="CDD" id="cd02079">
    <property type="entry name" value="P-type_ATPase_HM"/>
    <property type="match status" value="1"/>
</dbReference>
<dbReference type="InterPro" id="IPR018303">
    <property type="entry name" value="ATPase_P-typ_P_site"/>
</dbReference>
<dbReference type="InterPro" id="IPR023299">
    <property type="entry name" value="ATPase_P-typ_cyto_dom_N"/>
</dbReference>
<dbReference type="SUPFAM" id="SSF81653">
    <property type="entry name" value="Calcium ATPase, transduction domain A"/>
    <property type="match status" value="1"/>
</dbReference>
<dbReference type="InterPro" id="IPR008250">
    <property type="entry name" value="ATPase_P-typ_transduc_dom_A_sf"/>
</dbReference>
<keyword evidence="11" id="KW-0378">Hydrolase</keyword>
<dbReference type="InterPro" id="IPR051014">
    <property type="entry name" value="Cation_Transport_ATPase_IB"/>
</dbReference>
<dbReference type="PRINTS" id="PR00119">
    <property type="entry name" value="CATATPASE"/>
</dbReference>
<dbReference type="GO" id="GO:0016887">
    <property type="term" value="F:ATP hydrolysis activity"/>
    <property type="evidence" value="ECO:0007669"/>
    <property type="project" value="InterPro"/>
</dbReference>
<feature type="compositionally biased region" description="Basic residues" evidence="9">
    <location>
        <begin position="819"/>
        <end position="830"/>
    </location>
</feature>
<keyword evidence="4 8" id="KW-0479">Metal-binding</keyword>
<dbReference type="GO" id="GO:0015086">
    <property type="term" value="F:cadmium ion transmembrane transporter activity"/>
    <property type="evidence" value="ECO:0007669"/>
    <property type="project" value="TreeGrafter"/>
</dbReference>
<dbReference type="NCBIfam" id="TIGR01494">
    <property type="entry name" value="ATPase_P-type"/>
    <property type="match status" value="1"/>
</dbReference>
<dbReference type="Pfam" id="PF00122">
    <property type="entry name" value="E1-E2_ATPase"/>
    <property type="match status" value="1"/>
</dbReference>
<comment type="subcellular location">
    <subcellularLocation>
        <location evidence="1">Cell membrane</location>
        <topology evidence="1">Multi-pass membrane protein</topology>
    </subcellularLocation>
</comment>
<evidence type="ECO:0000256" key="7">
    <source>
        <dbReference type="ARBA" id="ARBA00023136"/>
    </source>
</evidence>
<keyword evidence="8" id="KW-1003">Cell membrane</keyword>
<evidence type="ECO:0000256" key="5">
    <source>
        <dbReference type="ARBA" id="ARBA00022967"/>
    </source>
</evidence>
<feature type="transmembrane region" description="Helical" evidence="8">
    <location>
        <begin position="287"/>
        <end position="312"/>
    </location>
</feature>
<dbReference type="SFLD" id="SFLDG00002">
    <property type="entry name" value="C1.7:_P-type_atpase_like"/>
    <property type="match status" value="1"/>
</dbReference>
<dbReference type="NCBIfam" id="TIGR01512">
    <property type="entry name" value="ATPase-IB2_Cd"/>
    <property type="match status" value="1"/>
</dbReference>
<comment type="similarity">
    <text evidence="2 8">Belongs to the cation transport ATPase (P-type) (TC 3.A.3) family. Type IB subfamily.</text>
</comment>
<evidence type="ECO:0000256" key="9">
    <source>
        <dbReference type="SAM" id="MobiDB-lite"/>
    </source>
</evidence>
<evidence type="ECO:0000256" key="6">
    <source>
        <dbReference type="ARBA" id="ARBA00022989"/>
    </source>
</evidence>
<evidence type="ECO:0000259" key="10">
    <source>
        <dbReference type="Pfam" id="PF00122"/>
    </source>
</evidence>
<dbReference type="Gene3D" id="3.40.50.1000">
    <property type="entry name" value="HAD superfamily/HAD-like"/>
    <property type="match status" value="1"/>
</dbReference>
<dbReference type="PANTHER" id="PTHR48085">
    <property type="entry name" value="CADMIUM/ZINC-TRANSPORTING ATPASE HMA2-RELATED"/>
    <property type="match status" value="1"/>
</dbReference>
<reference evidence="11 12" key="1">
    <citation type="submission" date="2018-06" db="EMBL/GenBank/DDBJ databases">
        <authorList>
            <consortium name="Pathogen Informatics"/>
            <person name="Doyle S."/>
        </authorList>
    </citation>
    <scope>NUCLEOTIDE SEQUENCE [LARGE SCALE GENOMIC DNA]</scope>
    <source>
        <strain evidence="11 12">NCTC13184</strain>
    </source>
</reference>
<dbReference type="EMBL" id="UGRU01000002">
    <property type="protein sequence ID" value="SUH71834.1"/>
    <property type="molecule type" value="Genomic_DNA"/>
</dbReference>
<feature type="domain" description="P-type ATPase A" evidence="10">
    <location>
        <begin position="138"/>
        <end position="237"/>
    </location>
</feature>
<evidence type="ECO:0000256" key="8">
    <source>
        <dbReference type="RuleBase" id="RU362081"/>
    </source>
</evidence>
<dbReference type="PRINTS" id="PR00120">
    <property type="entry name" value="HATPASE"/>
</dbReference>
<dbReference type="GO" id="GO:0005524">
    <property type="term" value="F:ATP binding"/>
    <property type="evidence" value="ECO:0007669"/>
    <property type="project" value="UniProtKB-UniRule"/>
</dbReference>
<keyword evidence="8" id="KW-0547">Nucleotide-binding</keyword>
<keyword evidence="5" id="KW-1278">Translocase</keyword>
<feature type="compositionally biased region" description="Basic residues" evidence="9">
    <location>
        <begin position="641"/>
        <end position="652"/>
    </location>
</feature>
<dbReference type="GO" id="GO:0005886">
    <property type="term" value="C:plasma membrane"/>
    <property type="evidence" value="ECO:0007669"/>
    <property type="project" value="UniProtKB-SubCell"/>
</dbReference>
<dbReference type="InterPro" id="IPR001757">
    <property type="entry name" value="P_typ_ATPase"/>
</dbReference>
<dbReference type="Pfam" id="PF00702">
    <property type="entry name" value="Hydrolase"/>
    <property type="match status" value="1"/>
</dbReference>
<feature type="region of interest" description="Disordered" evidence="9">
    <location>
        <begin position="1"/>
        <end position="22"/>
    </location>
</feature>
<evidence type="ECO:0000256" key="3">
    <source>
        <dbReference type="ARBA" id="ARBA00022692"/>
    </source>
</evidence>
<keyword evidence="8" id="KW-0067">ATP-binding</keyword>